<evidence type="ECO:0000256" key="10">
    <source>
        <dbReference type="ARBA" id="ARBA00023224"/>
    </source>
</evidence>
<feature type="signal peptide" evidence="13">
    <location>
        <begin position="1"/>
        <end position="20"/>
    </location>
</feature>
<comment type="similarity">
    <text evidence="2">Belongs to the G-protein coupled receptor 3 family.</text>
</comment>
<evidence type="ECO:0000256" key="2">
    <source>
        <dbReference type="ARBA" id="ARBA00007242"/>
    </source>
</evidence>
<dbReference type="PANTHER" id="PTHR32546">
    <property type="entry name" value="G-PROTEIN COUPLED RECEPTOR 158-RELATED"/>
    <property type="match status" value="1"/>
</dbReference>
<evidence type="ECO:0000256" key="13">
    <source>
        <dbReference type="SAM" id="SignalP"/>
    </source>
</evidence>
<dbReference type="PANTHER" id="PTHR32546:SF26">
    <property type="entry name" value="SMOG, ISOFORM D"/>
    <property type="match status" value="1"/>
</dbReference>
<evidence type="ECO:0000256" key="6">
    <source>
        <dbReference type="ARBA" id="ARBA00023040"/>
    </source>
</evidence>
<comment type="subcellular location">
    <subcellularLocation>
        <location evidence="1">Cell membrane</location>
        <topology evidence="1">Multi-pass membrane protein</topology>
    </subcellularLocation>
</comment>
<keyword evidence="4 12" id="KW-0812">Transmembrane</keyword>
<reference evidence="15 16" key="1">
    <citation type="submission" date="2024-08" db="EMBL/GenBank/DDBJ databases">
        <authorList>
            <person name="Cucini C."/>
            <person name="Frati F."/>
        </authorList>
    </citation>
    <scope>NUCLEOTIDE SEQUENCE [LARGE SCALE GENOMIC DNA]</scope>
</reference>
<name>A0ABP1PKD6_9HEXA</name>
<feature type="region of interest" description="Disordered" evidence="11">
    <location>
        <begin position="516"/>
        <end position="535"/>
    </location>
</feature>
<accession>A0ABP1PKD6</accession>
<keyword evidence="3" id="KW-1003">Cell membrane</keyword>
<evidence type="ECO:0000256" key="3">
    <source>
        <dbReference type="ARBA" id="ARBA00022475"/>
    </source>
</evidence>
<feature type="chain" id="PRO_5046061403" description="G-protein coupled receptors family 3 profile domain-containing protein" evidence="13">
    <location>
        <begin position="21"/>
        <end position="682"/>
    </location>
</feature>
<feature type="region of interest" description="Disordered" evidence="11">
    <location>
        <begin position="601"/>
        <end position="631"/>
    </location>
</feature>
<evidence type="ECO:0000256" key="1">
    <source>
        <dbReference type="ARBA" id="ARBA00004651"/>
    </source>
</evidence>
<dbReference type="Proteomes" id="UP001642540">
    <property type="component" value="Unassembled WGS sequence"/>
</dbReference>
<sequence length="682" mass="76783">MRVHLSISFCVLINVSYTVANLCVLCQSLSEHVPNEFHSCLFGKYEIKHCDQNIDKEIAAHKVIGVKRIVRVNYGDGPKMWELGVSVVQDYYESHHAHASTSSSNAHEHHRNKNESHVSRVNLAVIRFSKYPSSLLMMNPCKHVLGTSNAVGKRSHNLQQRTTQSLYFAIEDKACHGGAGKRKKCMGVFGNSSSVSPYVCCVPGSHGTSSRCEEEDESDRVSSVLRPVVLSIQCICMGLSVLLSILIFWIRKTKVIQVSIWPLTISIIIGSMLMYATIAIRAAYKFDDNAEMVLNEHDPNAWACVAEPWARELGFVLVYGGIVLKIYRSLVEFRTRKAHRWVVREKDILRYLGTTVSVVLFYLLAWTCTVQVFGRDMPWWEETHRTQHLVCPAVTPWHRVTEIGELLYVSVGLNMAWHLRTSPVSPFMERQMYTAALVIEAGCSIILMIIRESKILFFNDTPQHDDENAHDDNDEFLLLLYFVRCQVVTTTVLAIVLGPKLYYVYVDSRSRKRAQLRRGDTLTGTQTGSVGGGAGTGSLSNLTNLKLNTTGMVGGVDHTTLIDLDFAEVSLAEMDPQDIKMELKRVYTQLELLRNKTMRKDNPHISKRRGGRKPTHRRFSLQKKGSRDKTAAAAAAMRSRLQAQASEAYGNNRYSSRYNDDIEDSVCSIEGPSTYSEVGGYR</sequence>
<evidence type="ECO:0000256" key="12">
    <source>
        <dbReference type="SAM" id="Phobius"/>
    </source>
</evidence>
<dbReference type="Pfam" id="PF00003">
    <property type="entry name" value="7tm_3"/>
    <property type="match status" value="1"/>
</dbReference>
<feature type="transmembrane region" description="Helical" evidence="12">
    <location>
        <begin position="228"/>
        <end position="249"/>
    </location>
</feature>
<organism evidence="15 16">
    <name type="scientific">Orchesella dallaii</name>
    <dbReference type="NCBI Taxonomy" id="48710"/>
    <lineage>
        <taxon>Eukaryota</taxon>
        <taxon>Metazoa</taxon>
        <taxon>Ecdysozoa</taxon>
        <taxon>Arthropoda</taxon>
        <taxon>Hexapoda</taxon>
        <taxon>Collembola</taxon>
        <taxon>Entomobryomorpha</taxon>
        <taxon>Entomobryoidea</taxon>
        <taxon>Orchesellidae</taxon>
        <taxon>Orchesellinae</taxon>
        <taxon>Orchesella</taxon>
    </lineage>
</organism>
<evidence type="ECO:0000256" key="8">
    <source>
        <dbReference type="ARBA" id="ARBA00023170"/>
    </source>
</evidence>
<evidence type="ECO:0000313" key="16">
    <source>
        <dbReference type="Proteomes" id="UP001642540"/>
    </source>
</evidence>
<keyword evidence="13" id="KW-0732">Signal</keyword>
<keyword evidence="9" id="KW-0325">Glycoprotein</keyword>
<evidence type="ECO:0000313" key="15">
    <source>
        <dbReference type="EMBL" id="CAL8069970.1"/>
    </source>
</evidence>
<dbReference type="EMBL" id="CAXLJM020000004">
    <property type="protein sequence ID" value="CAL8069970.1"/>
    <property type="molecule type" value="Genomic_DNA"/>
</dbReference>
<keyword evidence="8" id="KW-0675">Receptor</keyword>
<feature type="compositionally biased region" description="Basic residues" evidence="11">
    <location>
        <begin position="605"/>
        <end position="624"/>
    </location>
</feature>
<evidence type="ECO:0000256" key="4">
    <source>
        <dbReference type="ARBA" id="ARBA00022692"/>
    </source>
</evidence>
<gene>
    <name evidence="15" type="ORF">ODALV1_LOCUS1011</name>
</gene>
<dbReference type="InterPro" id="IPR017978">
    <property type="entry name" value="GPCR_3_C"/>
</dbReference>
<evidence type="ECO:0000256" key="5">
    <source>
        <dbReference type="ARBA" id="ARBA00022989"/>
    </source>
</evidence>
<keyword evidence="16" id="KW-1185">Reference proteome</keyword>
<keyword evidence="6" id="KW-0297">G-protein coupled receptor</keyword>
<feature type="transmembrane region" description="Helical" evidence="12">
    <location>
        <begin position="478"/>
        <end position="503"/>
    </location>
</feature>
<evidence type="ECO:0000256" key="11">
    <source>
        <dbReference type="SAM" id="MobiDB-lite"/>
    </source>
</evidence>
<feature type="transmembrane region" description="Helical" evidence="12">
    <location>
        <begin position="261"/>
        <end position="284"/>
    </location>
</feature>
<keyword evidence="5 12" id="KW-1133">Transmembrane helix</keyword>
<protein>
    <recommendedName>
        <fullName evidence="14">G-protein coupled receptors family 3 profile domain-containing protein</fullName>
    </recommendedName>
</protein>
<feature type="transmembrane region" description="Helical" evidence="12">
    <location>
        <begin position="309"/>
        <end position="327"/>
    </location>
</feature>
<dbReference type="InterPro" id="IPR043458">
    <property type="entry name" value="GPR158/179"/>
</dbReference>
<comment type="caution">
    <text evidence="15">The sequence shown here is derived from an EMBL/GenBank/DDBJ whole genome shotgun (WGS) entry which is preliminary data.</text>
</comment>
<evidence type="ECO:0000256" key="9">
    <source>
        <dbReference type="ARBA" id="ARBA00023180"/>
    </source>
</evidence>
<feature type="domain" description="G-protein coupled receptors family 3 profile" evidence="14">
    <location>
        <begin position="221"/>
        <end position="451"/>
    </location>
</feature>
<keyword evidence="7 12" id="KW-0472">Membrane</keyword>
<proteinExistence type="inferred from homology"/>
<evidence type="ECO:0000259" key="14">
    <source>
        <dbReference type="Pfam" id="PF00003"/>
    </source>
</evidence>
<keyword evidence="10" id="KW-0807">Transducer</keyword>
<feature type="transmembrane region" description="Helical" evidence="12">
    <location>
        <begin position="348"/>
        <end position="373"/>
    </location>
</feature>
<evidence type="ECO:0000256" key="7">
    <source>
        <dbReference type="ARBA" id="ARBA00023136"/>
    </source>
</evidence>